<evidence type="ECO:0000313" key="2">
    <source>
        <dbReference type="Proteomes" id="UP000198531"/>
    </source>
</evidence>
<dbReference type="STRING" id="553469.SAMN04487947_2994"/>
<accession>A0A1I6I7C2</accession>
<dbReference type="Proteomes" id="UP000198531">
    <property type="component" value="Unassembled WGS sequence"/>
</dbReference>
<sequence length="54" mass="5719">MQKVFSLGIGHVGRADASNPRQGYVEPAAATPDGPHAVGFLLPPRNVPTCDSYR</sequence>
<name>A0A1I6I7C2_9EURY</name>
<dbReference type="AlphaFoldDB" id="A0A1I6I7C2"/>
<evidence type="ECO:0000313" key="1">
    <source>
        <dbReference type="EMBL" id="SFR62603.1"/>
    </source>
</evidence>
<proteinExistence type="predicted"/>
<keyword evidence="2" id="KW-1185">Reference proteome</keyword>
<organism evidence="1 2">
    <name type="scientific">Halogeometricum rufum</name>
    <dbReference type="NCBI Taxonomy" id="553469"/>
    <lineage>
        <taxon>Archaea</taxon>
        <taxon>Methanobacteriati</taxon>
        <taxon>Methanobacteriota</taxon>
        <taxon>Stenosarchaea group</taxon>
        <taxon>Halobacteria</taxon>
        <taxon>Halobacteriales</taxon>
        <taxon>Haloferacaceae</taxon>
        <taxon>Halogeometricum</taxon>
    </lineage>
</organism>
<gene>
    <name evidence="1" type="ORF">SAMN04487947_2994</name>
</gene>
<reference evidence="2" key="1">
    <citation type="submission" date="2016-10" db="EMBL/GenBank/DDBJ databases">
        <authorList>
            <person name="Varghese N."/>
            <person name="Submissions S."/>
        </authorList>
    </citation>
    <scope>NUCLEOTIDE SEQUENCE [LARGE SCALE GENOMIC DNA]</scope>
    <source>
        <strain evidence="2">CGMCC 1.7736</strain>
    </source>
</reference>
<protein>
    <submittedName>
        <fullName evidence="1">Uncharacterized protein</fullName>
    </submittedName>
</protein>
<dbReference type="EMBL" id="FOYT01000002">
    <property type="protein sequence ID" value="SFR62603.1"/>
    <property type="molecule type" value="Genomic_DNA"/>
</dbReference>